<feature type="region of interest" description="Disordered" evidence="1">
    <location>
        <begin position="62"/>
        <end position="94"/>
    </location>
</feature>
<name>A0ABP6M927_9ACTN</name>
<evidence type="ECO:0000313" key="3">
    <source>
        <dbReference type="Proteomes" id="UP001501637"/>
    </source>
</evidence>
<protein>
    <recommendedName>
        <fullName evidence="4">DUF5133 domain-containing protein</fullName>
    </recommendedName>
</protein>
<dbReference type="RefSeq" id="WP_344519465.1">
    <property type="nucleotide sequence ID" value="NZ_BAAAUG010000022.1"/>
</dbReference>
<sequence>MLLAHPAVLRDLVERYKALAVLRADQGSATSRQEYEDVAYSLCLATGTSDVDAAVVAASHHLPGARPSDDSLLDDSPPDDSPLDDSPLSGEALR</sequence>
<comment type="caution">
    <text evidence="2">The sequence shown here is derived from an EMBL/GenBank/DDBJ whole genome shotgun (WGS) entry which is preliminary data.</text>
</comment>
<dbReference type="EMBL" id="BAAAUG010000022">
    <property type="protein sequence ID" value="GAA3090516.1"/>
    <property type="molecule type" value="Genomic_DNA"/>
</dbReference>
<evidence type="ECO:0000256" key="1">
    <source>
        <dbReference type="SAM" id="MobiDB-lite"/>
    </source>
</evidence>
<accession>A0ABP6M927</accession>
<evidence type="ECO:0008006" key="4">
    <source>
        <dbReference type="Google" id="ProtNLM"/>
    </source>
</evidence>
<dbReference type="Proteomes" id="UP001501637">
    <property type="component" value="Unassembled WGS sequence"/>
</dbReference>
<evidence type="ECO:0000313" key="2">
    <source>
        <dbReference type="EMBL" id="GAA3090516.1"/>
    </source>
</evidence>
<organism evidence="2 3">
    <name type="scientific">Streptomyces rectiviolaceus</name>
    <dbReference type="NCBI Taxonomy" id="332591"/>
    <lineage>
        <taxon>Bacteria</taxon>
        <taxon>Bacillati</taxon>
        <taxon>Actinomycetota</taxon>
        <taxon>Actinomycetes</taxon>
        <taxon>Kitasatosporales</taxon>
        <taxon>Streptomycetaceae</taxon>
        <taxon>Streptomyces</taxon>
    </lineage>
</organism>
<keyword evidence="3" id="KW-1185">Reference proteome</keyword>
<reference evidence="3" key="1">
    <citation type="journal article" date="2019" name="Int. J. Syst. Evol. Microbiol.">
        <title>The Global Catalogue of Microorganisms (GCM) 10K type strain sequencing project: providing services to taxonomists for standard genome sequencing and annotation.</title>
        <authorList>
            <consortium name="The Broad Institute Genomics Platform"/>
            <consortium name="The Broad Institute Genome Sequencing Center for Infectious Disease"/>
            <person name="Wu L."/>
            <person name="Ma J."/>
        </authorList>
    </citation>
    <scope>NUCLEOTIDE SEQUENCE [LARGE SCALE GENOMIC DNA]</scope>
    <source>
        <strain evidence="3">JCM 9092</strain>
    </source>
</reference>
<dbReference type="InterPro" id="IPR033457">
    <property type="entry name" value="DUF5133"/>
</dbReference>
<feature type="compositionally biased region" description="Acidic residues" evidence="1">
    <location>
        <begin position="71"/>
        <end position="83"/>
    </location>
</feature>
<proteinExistence type="predicted"/>
<dbReference type="Pfam" id="PF17196">
    <property type="entry name" value="DUF5133"/>
    <property type="match status" value="1"/>
</dbReference>
<gene>
    <name evidence="2" type="ORF">GCM10010449_12830</name>
</gene>
<feature type="compositionally biased region" description="Low complexity" evidence="1">
    <location>
        <begin position="84"/>
        <end position="94"/>
    </location>
</feature>